<dbReference type="GeneTree" id="ENSGT00940000155838"/>
<dbReference type="GO" id="GO:0061041">
    <property type="term" value="P:regulation of wound healing"/>
    <property type="evidence" value="ECO:0007669"/>
    <property type="project" value="TreeGrafter"/>
</dbReference>
<evidence type="ECO:0000256" key="5">
    <source>
        <dbReference type="ARBA" id="ARBA00023157"/>
    </source>
</evidence>
<dbReference type="InterPro" id="IPR003599">
    <property type="entry name" value="Ig_sub"/>
</dbReference>
<evidence type="ECO:0000256" key="1">
    <source>
        <dbReference type="ARBA" id="ARBA00004167"/>
    </source>
</evidence>
<dbReference type="InterPro" id="IPR036179">
    <property type="entry name" value="Ig-like_dom_sf"/>
</dbReference>
<evidence type="ECO:0000259" key="7">
    <source>
        <dbReference type="PROSITE" id="PS50835"/>
    </source>
</evidence>
<dbReference type="Pfam" id="PF07686">
    <property type="entry name" value="V-set"/>
    <property type="match status" value="1"/>
</dbReference>
<keyword evidence="4 6" id="KW-0472">Membrane</keyword>
<dbReference type="Ensembl" id="ENSSMAT00000027111.2">
    <property type="protein sequence ID" value="ENSSMAP00000026787.2"/>
    <property type="gene ID" value="ENSSMAG00000016319.2"/>
</dbReference>
<reference evidence="8" key="1">
    <citation type="submission" date="2023-05" db="EMBL/GenBank/DDBJ databases">
        <title>High-quality long-read genome of Scophthalmus maximus.</title>
        <authorList>
            <person name="Lien S."/>
            <person name="Martinez P."/>
        </authorList>
    </citation>
    <scope>NUCLEOTIDE SEQUENCE [LARGE SCALE GENOMIC DNA]</scope>
</reference>
<reference evidence="8" key="2">
    <citation type="submission" date="2025-08" db="UniProtKB">
        <authorList>
            <consortium name="Ensembl"/>
        </authorList>
    </citation>
    <scope>IDENTIFICATION</scope>
</reference>
<feature type="transmembrane region" description="Helical" evidence="6">
    <location>
        <begin position="606"/>
        <end position="629"/>
    </location>
</feature>
<feature type="domain" description="Ig-like" evidence="7">
    <location>
        <begin position="475"/>
        <end position="557"/>
    </location>
</feature>
<dbReference type="GO" id="GO:0043184">
    <property type="term" value="F:vascular endothelial growth factor receptor 2 binding"/>
    <property type="evidence" value="ECO:0007669"/>
    <property type="project" value="TreeGrafter"/>
</dbReference>
<name>A0A8D3B149_SCOMX</name>
<dbReference type="InterPro" id="IPR007110">
    <property type="entry name" value="Ig-like_dom"/>
</dbReference>
<dbReference type="InterPro" id="IPR013783">
    <property type="entry name" value="Ig-like_fold"/>
</dbReference>
<keyword evidence="2 6" id="KW-0812">Transmembrane</keyword>
<feature type="domain" description="Ig-like" evidence="7">
    <location>
        <begin position="389"/>
        <end position="468"/>
    </location>
</feature>
<dbReference type="SUPFAM" id="SSF48726">
    <property type="entry name" value="Immunoglobulin"/>
    <property type="match status" value="5"/>
</dbReference>
<accession>A0A8D3B149</accession>
<evidence type="ECO:0000256" key="2">
    <source>
        <dbReference type="ARBA" id="ARBA00022692"/>
    </source>
</evidence>
<proteinExistence type="predicted"/>
<evidence type="ECO:0000256" key="3">
    <source>
        <dbReference type="ARBA" id="ARBA00022989"/>
    </source>
</evidence>
<feature type="domain" description="Ig-like" evidence="7">
    <location>
        <begin position="190"/>
        <end position="293"/>
    </location>
</feature>
<keyword evidence="3 6" id="KW-1133">Transmembrane helix</keyword>
<dbReference type="Pfam" id="PF08205">
    <property type="entry name" value="C2-set_2"/>
    <property type="match status" value="2"/>
</dbReference>
<sequence length="680" mass="74372">MCLPAPHRLSLSLSLQDDQLLTHLTHTHTHTPEHRQLLQHRPTTMAVWDTASLLVGLLVLLHTRGAWATVEVNMEDRVEVFRGDTARLTCMFKSDDGIGGITIIWFCVTRSDERQKIYFQDSTMKIVDRGTQFTDRISVNGTGANGEVVLTINDVRLADELEFICFIKSLTVGSAEGRTKLRVFETPNRPTIEAVQTGVSVNQQSLSKIGVCEVKNGFPKPNITWYRDNTPLRDVQDEVKVVPSITSESSGLFSVKSELSLKVTKEDKDAEFYCEVNYLVPGGTRMTETDRINITVYYPPTAVNVWVQSPVGKIKEGDSIELHCHGNGNTPSSELTISKGDVEHTLEANMLVLHNVTRLNSGNYRCTSLDMDTFEGISGNTTVFVHYLNHAVVIPEDPVQVAQGQELMATCNALSSLQTNTAWFKDGELVSRSHTLILRDATYDSAGTYVCVVTVPEIEGMETSGTLHVDVWGPPEITRPDDTEIEASFESSVDLRCLARGFPSPNITWNTSDGKVLKTTSEKETEAGVQSVVSVYVTSDITAFCNASSENGTDSVTFNIKATIHTTTQVTTTQAIATSSTSLSSATVKAASAIPPKKSKKEGSGVIIAVIIICILLLAILGSVLYFLYKKGKICGRSGKQDLTKDNSNKDNIVVEMKSDNTEEAILLGVNGEKIPPGDQ</sequence>
<dbReference type="PANTHER" id="PTHR45889:SF3">
    <property type="entry name" value="CELL ADHESION MOLECULE 4"/>
    <property type="match status" value="1"/>
</dbReference>
<gene>
    <name evidence="8" type="primary">MCAM</name>
</gene>
<dbReference type="GO" id="GO:0016020">
    <property type="term" value="C:membrane"/>
    <property type="evidence" value="ECO:0007669"/>
    <property type="project" value="UniProtKB-SubCell"/>
</dbReference>
<feature type="domain" description="Ig-like" evidence="7">
    <location>
        <begin position="68"/>
        <end position="182"/>
    </location>
</feature>
<organism evidence="8 9">
    <name type="scientific">Scophthalmus maximus</name>
    <name type="common">Turbot</name>
    <name type="synonym">Psetta maxima</name>
    <dbReference type="NCBI Taxonomy" id="52904"/>
    <lineage>
        <taxon>Eukaryota</taxon>
        <taxon>Metazoa</taxon>
        <taxon>Chordata</taxon>
        <taxon>Craniata</taxon>
        <taxon>Vertebrata</taxon>
        <taxon>Euteleostomi</taxon>
        <taxon>Actinopterygii</taxon>
        <taxon>Neopterygii</taxon>
        <taxon>Teleostei</taxon>
        <taxon>Neoteleostei</taxon>
        <taxon>Acanthomorphata</taxon>
        <taxon>Carangaria</taxon>
        <taxon>Pleuronectiformes</taxon>
        <taxon>Pleuronectoidei</taxon>
        <taxon>Scophthalmidae</taxon>
        <taxon>Scophthalmus</taxon>
    </lineage>
</organism>
<dbReference type="Proteomes" id="UP000694558">
    <property type="component" value="Chromosome 3"/>
</dbReference>
<dbReference type="PANTHER" id="PTHR45889">
    <property type="entry name" value="IG-LIKE DOMAIN-CONTAINING PROTEIN"/>
    <property type="match status" value="1"/>
</dbReference>
<dbReference type="AlphaFoldDB" id="A0A8D3B149"/>
<evidence type="ECO:0000256" key="4">
    <source>
        <dbReference type="ARBA" id="ARBA00023136"/>
    </source>
</evidence>
<dbReference type="Pfam" id="PF13895">
    <property type="entry name" value="Ig_2"/>
    <property type="match status" value="1"/>
</dbReference>
<evidence type="ECO:0000256" key="6">
    <source>
        <dbReference type="SAM" id="Phobius"/>
    </source>
</evidence>
<dbReference type="GO" id="GO:0007156">
    <property type="term" value="P:homophilic cell adhesion via plasma membrane adhesion molecules"/>
    <property type="evidence" value="ECO:0007669"/>
    <property type="project" value="TreeGrafter"/>
</dbReference>
<dbReference type="InterPro" id="IPR013106">
    <property type="entry name" value="Ig_V-set"/>
</dbReference>
<dbReference type="GO" id="GO:0044291">
    <property type="term" value="C:cell-cell contact zone"/>
    <property type="evidence" value="ECO:0007669"/>
    <property type="project" value="TreeGrafter"/>
</dbReference>
<feature type="domain" description="Ig-like" evidence="7">
    <location>
        <begin position="299"/>
        <end position="384"/>
    </location>
</feature>
<dbReference type="GO" id="GO:0035020">
    <property type="term" value="P:regulation of Rac protein signal transduction"/>
    <property type="evidence" value="ECO:0007669"/>
    <property type="project" value="TreeGrafter"/>
</dbReference>
<dbReference type="InterPro" id="IPR013162">
    <property type="entry name" value="CD80_C2-set"/>
</dbReference>
<keyword evidence="5" id="KW-1015">Disulfide bond</keyword>
<dbReference type="Gene3D" id="2.60.40.10">
    <property type="entry name" value="Immunoglobulins"/>
    <property type="match status" value="5"/>
</dbReference>
<comment type="subcellular location">
    <subcellularLocation>
        <location evidence="1">Membrane</location>
        <topology evidence="1">Single-pass membrane protein</topology>
    </subcellularLocation>
</comment>
<evidence type="ECO:0000313" key="8">
    <source>
        <dbReference type="Ensembl" id="ENSSMAP00000026787.2"/>
    </source>
</evidence>
<protein>
    <submittedName>
        <fullName evidence="8">Melanoma cell adhesion molecule b</fullName>
    </submittedName>
</protein>
<dbReference type="SMART" id="SM00409">
    <property type="entry name" value="IG"/>
    <property type="match status" value="4"/>
</dbReference>
<evidence type="ECO:0000313" key="9">
    <source>
        <dbReference type="Proteomes" id="UP000694558"/>
    </source>
</evidence>
<dbReference type="PROSITE" id="PS50835">
    <property type="entry name" value="IG_LIKE"/>
    <property type="match status" value="5"/>
</dbReference>